<dbReference type="AlphaFoldDB" id="A0A0F9JM38"/>
<evidence type="ECO:0000259" key="1">
    <source>
        <dbReference type="Pfam" id="PF18909"/>
    </source>
</evidence>
<proteinExistence type="predicted"/>
<organism evidence="2">
    <name type="scientific">marine sediment metagenome</name>
    <dbReference type="NCBI Taxonomy" id="412755"/>
    <lineage>
        <taxon>unclassified sequences</taxon>
        <taxon>metagenomes</taxon>
        <taxon>ecological metagenomes</taxon>
    </lineage>
</organism>
<feature type="domain" description="dATP/dGTP diphosphohydrolase N-terminal" evidence="1">
    <location>
        <begin position="17"/>
        <end position="110"/>
    </location>
</feature>
<sequence>MAEDKHEFNSGAVRSKLDDVRYDLISPQALRRLAATYAEGAEKYGDNNFRKGMEFSNVLNHVLTHIFDYLADEDNHPMYEGIEVEDHLAHACWGLMTLMEQEETKPELNDLYFHNGRDAL</sequence>
<gene>
    <name evidence="2" type="ORF">LCGC14_1808530</name>
</gene>
<evidence type="ECO:0000313" key="2">
    <source>
        <dbReference type="EMBL" id="KKM00023.1"/>
    </source>
</evidence>
<reference evidence="2" key="1">
    <citation type="journal article" date="2015" name="Nature">
        <title>Complex archaea that bridge the gap between prokaryotes and eukaryotes.</title>
        <authorList>
            <person name="Spang A."/>
            <person name="Saw J.H."/>
            <person name="Jorgensen S.L."/>
            <person name="Zaremba-Niedzwiedzka K."/>
            <person name="Martijn J."/>
            <person name="Lind A.E."/>
            <person name="van Eijk R."/>
            <person name="Schleper C."/>
            <person name="Guy L."/>
            <person name="Ettema T.J."/>
        </authorList>
    </citation>
    <scope>NUCLEOTIDE SEQUENCE</scope>
</reference>
<name>A0A0F9JM38_9ZZZZ</name>
<dbReference type="Pfam" id="PF18909">
    <property type="entry name" value="dGTP_diPhyd_N"/>
    <property type="match status" value="1"/>
</dbReference>
<protein>
    <recommendedName>
        <fullName evidence="1">dATP/dGTP diphosphohydrolase N-terminal domain-containing protein</fullName>
    </recommendedName>
</protein>
<dbReference type="InterPro" id="IPR044038">
    <property type="entry name" value="dATP/dGTP_diPOhydrolase_N"/>
</dbReference>
<dbReference type="EMBL" id="LAZR01017530">
    <property type="protein sequence ID" value="KKM00023.1"/>
    <property type="molecule type" value="Genomic_DNA"/>
</dbReference>
<accession>A0A0F9JM38</accession>
<comment type="caution">
    <text evidence="2">The sequence shown here is derived from an EMBL/GenBank/DDBJ whole genome shotgun (WGS) entry which is preliminary data.</text>
</comment>